<keyword evidence="6" id="KW-0449">Lipoprotein</keyword>
<dbReference type="GO" id="GO:0005886">
    <property type="term" value="C:plasma membrane"/>
    <property type="evidence" value="ECO:0007669"/>
    <property type="project" value="TreeGrafter"/>
</dbReference>
<feature type="domain" description="ABC transporter" evidence="5">
    <location>
        <begin position="2"/>
        <end position="232"/>
    </location>
</feature>
<dbReference type="CDD" id="cd03255">
    <property type="entry name" value="ABC_MJ0796_LolCDE_FtsE"/>
    <property type="match status" value="1"/>
</dbReference>
<dbReference type="EMBL" id="CP036271">
    <property type="protein sequence ID" value="QDT57024.1"/>
    <property type="molecule type" value="Genomic_DNA"/>
</dbReference>
<keyword evidence="6" id="KW-0378">Hydrolase</keyword>
<keyword evidence="3 6" id="KW-0067">ATP-binding</keyword>
<dbReference type="GO" id="GO:0098796">
    <property type="term" value="C:membrane protein complex"/>
    <property type="evidence" value="ECO:0007669"/>
    <property type="project" value="UniProtKB-ARBA"/>
</dbReference>
<dbReference type="InParanoid" id="A0A517SLM5"/>
<dbReference type="InterPro" id="IPR015854">
    <property type="entry name" value="ABC_transpr_LolD-like"/>
</dbReference>
<evidence type="ECO:0000313" key="6">
    <source>
        <dbReference type="EMBL" id="QDT57024.1"/>
    </source>
</evidence>
<dbReference type="PANTHER" id="PTHR24220:SF86">
    <property type="entry name" value="ABC TRANSPORTER ABCH.1"/>
    <property type="match status" value="1"/>
</dbReference>
<evidence type="ECO:0000256" key="3">
    <source>
        <dbReference type="ARBA" id="ARBA00022840"/>
    </source>
</evidence>
<proteinExistence type="inferred from homology"/>
<name>A0A517SLM5_9PLAN</name>
<organism evidence="6 7">
    <name type="scientific">Caulifigura coniformis</name>
    <dbReference type="NCBI Taxonomy" id="2527983"/>
    <lineage>
        <taxon>Bacteria</taxon>
        <taxon>Pseudomonadati</taxon>
        <taxon>Planctomycetota</taxon>
        <taxon>Planctomycetia</taxon>
        <taxon>Planctomycetales</taxon>
        <taxon>Planctomycetaceae</taxon>
        <taxon>Caulifigura</taxon>
    </lineage>
</organism>
<evidence type="ECO:0000256" key="2">
    <source>
        <dbReference type="ARBA" id="ARBA00022741"/>
    </source>
</evidence>
<dbReference type="EC" id="3.6.3.-" evidence="6"/>
<dbReference type="Pfam" id="PF00005">
    <property type="entry name" value="ABC_tran"/>
    <property type="match status" value="1"/>
</dbReference>
<dbReference type="Proteomes" id="UP000315700">
    <property type="component" value="Chromosome"/>
</dbReference>
<sequence>MFRFENVIKQYCRRGEQVTALQCENLSIAKGDYVAIVGPSGSGKTTLLSLLGGMLSPTSGRVWLENTSIYDLPATSRSALRSQRMGFVFQTFNLIPYLTALQNVQIPLCLLQLDRSEQERRAAAALERFGLGERLHHRPAELSVGQQQRVALARTLVNDPQIILADEPTGNLDPESRETVLGAFDTVHGEGRTVITVTHDPVAAARASKTLTLRQGLLTSRESVAVRHRQSA</sequence>
<dbReference type="InterPro" id="IPR027417">
    <property type="entry name" value="P-loop_NTPase"/>
</dbReference>
<dbReference type="FunFam" id="3.40.50.300:FF:000032">
    <property type="entry name" value="Export ABC transporter ATP-binding protein"/>
    <property type="match status" value="1"/>
</dbReference>
<dbReference type="InterPro" id="IPR003439">
    <property type="entry name" value="ABC_transporter-like_ATP-bd"/>
</dbReference>
<comment type="similarity">
    <text evidence="4">Belongs to the ABC transporter superfamily. Macrolide exporter (TC 3.A.1.122) family.</text>
</comment>
<keyword evidence="1" id="KW-0813">Transport</keyword>
<dbReference type="GO" id="GO:0022857">
    <property type="term" value="F:transmembrane transporter activity"/>
    <property type="evidence" value="ECO:0007669"/>
    <property type="project" value="TreeGrafter"/>
</dbReference>
<evidence type="ECO:0000256" key="4">
    <source>
        <dbReference type="ARBA" id="ARBA00038388"/>
    </source>
</evidence>
<keyword evidence="2" id="KW-0547">Nucleotide-binding</keyword>
<dbReference type="RefSeq" id="WP_145034420.1">
    <property type="nucleotide sequence ID" value="NZ_CP036271.1"/>
</dbReference>
<dbReference type="InterPro" id="IPR017871">
    <property type="entry name" value="ABC_transporter-like_CS"/>
</dbReference>
<dbReference type="KEGG" id="ccos:Pan44_50890"/>
<dbReference type="InterPro" id="IPR003593">
    <property type="entry name" value="AAA+_ATPase"/>
</dbReference>
<dbReference type="Gene3D" id="3.40.50.300">
    <property type="entry name" value="P-loop containing nucleotide triphosphate hydrolases"/>
    <property type="match status" value="1"/>
</dbReference>
<dbReference type="InterPro" id="IPR017911">
    <property type="entry name" value="MacB-like_ATP-bd"/>
</dbReference>
<dbReference type="OrthoDB" id="273392at2"/>
<reference evidence="6 7" key="1">
    <citation type="submission" date="2019-02" db="EMBL/GenBank/DDBJ databases">
        <title>Deep-cultivation of Planctomycetes and their phenomic and genomic characterization uncovers novel biology.</title>
        <authorList>
            <person name="Wiegand S."/>
            <person name="Jogler M."/>
            <person name="Boedeker C."/>
            <person name="Pinto D."/>
            <person name="Vollmers J."/>
            <person name="Rivas-Marin E."/>
            <person name="Kohn T."/>
            <person name="Peeters S.H."/>
            <person name="Heuer A."/>
            <person name="Rast P."/>
            <person name="Oberbeckmann S."/>
            <person name="Bunk B."/>
            <person name="Jeske O."/>
            <person name="Meyerdierks A."/>
            <person name="Storesund J.E."/>
            <person name="Kallscheuer N."/>
            <person name="Luecker S."/>
            <person name="Lage O.M."/>
            <person name="Pohl T."/>
            <person name="Merkel B.J."/>
            <person name="Hornburger P."/>
            <person name="Mueller R.-W."/>
            <person name="Bruemmer F."/>
            <person name="Labrenz M."/>
            <person name="Spormann A.M."/>
            <person name="Op den Camp H."/>
            <person name="Overmann J."/>
            <person name="Amann R."/>
            <person name="Jetten M.S.M."/>
            <person name="Mascher T."/>
            <person name="Medema M.H."/>
            <person name="Devos D.P."/>
            <person name="Kaster A.-K."/>
            <person name="Ovreas L."/>
            <person name="Rohde M."/>
            <person name="Galperin M.Y."/>
            <person name="Jogler C."/>
        </authorList>
    </citation>
    <scope>NUCLEOTIDE SEQUENCE [LARGE SCALE GENOMIC DNA]</scope>
    <source>
        <strain evidence="6 7">Pan44</strain>
    </source>
</reference>
<dbReference type="GO" id="GO:0016887">
    <property type="term" value="F:ATP hydrolysis activity"/>
    <property type="evidence" value="ECO:0007669"/>
    <property type="project" value="InterPro"/>
</dbReference>
<gene>
    <name evidence="6" type="primary">lolD_8</name>
    <name evidence="6" type="ORF">Pan44_50890</name>
</gene>
<dbReference type="PROSITE" id="PS50893">
    <property type="entry name" value="ABC_TRANSPORTER_2"/>
    <property type="match status" value="1"/>
</dbReference>
<protein>
    <submittedName>
        <fullName evidence="6">Lipoprotein-releasing system ATP-binding protein LolD</fullName>
        <ecNumber evidence="6">3.6.3.-</ecNumber>
    </submittedName>
</protein>
<dbReference type="AlphaFoldDB" id="A0A517SLM5"/>
<evidence type="ECO:0000256" key="1">
    <source>
        <dbReference type="ARBA" id="ARBA00022448"/>
    </source>
</evidence>
<accession>A0A517SLM5</accession>
<dbReference type="GO" id="GO:0005524">
    <property type="term" value="F:ATP binding"/>
    <property type="evidence" value="ECO:0007669"/>
    <property type="project" value="UniProtKB-KW"/>
</dbReference>
<keyword evidence="7" id="KW-1185">Reference proteome</keyword>
<dbReference type="PANTHER" id="PTHR24220">
    <property type="entry name" value="IMPORT ATP-BINDING PROTEIN"/>
    <property type="match status" value="1"/>
</dbReference>
<evidence type="ECO:0000259" key="5">
    <source>
        <dbReference type="PROSITE" id="PS50893"/>
    </source>
</evidence>
<dbReference type="SMART" id="SM00382">
    <property type="entry name" value="AAA"/>
    <property type="match status" value="1"/>
</dbReference>
<dbReference type="SUPFAM" id="SSF52540">
    <property type="entry name" value="P-loop containing nucleoside triphosphate hydrolases"/>
    <property type="match status" value="1"/>
</dbReference>
<dbReference type="PROSITE" id="PS00211">
    <property type="entry name" value="ABC_TRANSPORTER_1"/>
    <property type="match status" value="1"/>
</dbReference>
<evidence type="ECO:0000313" key="7">
    <source>
        <dbReference type="Proteomes" id="UP000315700"/>
    </source>
</evidence>